<feature type="region of interest" description="Disordered" evidence="1">
    <location>
        <begin position="199"/>
        <end position="237"/>
    </location>
</feature>
<reference evidence="2 3" key="1">
    <citation type="submission" date="2019-02" db="EMBL/GenBank/DDBJ databases">
        <title>Sequencing the genomes of 1000 actinobacteria strains.</title>
        <authorList>
            <person name="Klenk H.-P."/>
        </authorList>
    </citation>
    <scope>NUCLEOTIDE SEQUENCE [LARGE SCALE GENOMIC DNA]</scope>
    <source>
        <strain evidence="2 3">DSM 18319</strain>
    </source>
</reference>
<gene>
    <name evidence="2" type="ORF">EV379_0918</name>
</gene>
<accession>A0A4Q8AL51</accession>
<name>A0A4Q8AL51_9MICO</name>
<comment type="caution">
    <text evidence="2">The sequence shown here is derived from an EMBL/GenBank/DDBJ whole genome shotgun (WGS) entry which is preliminary data.</text>
</comment>
<evidence type="ECO:0000313" key="3">
    <source>
        <dbReference type="Proteomes" id="UP000291483"/>
    </source>
</evidence>
<evidence type="ECO:0000256" key="1">
    <source>
        <dbReference type="SAM" id="MobiDB-lite"/>
    </source>
</evidence>
<feature type="compositionally biased region" description="Basic and acidic residues" evidence="1">
    <location>
        <begin position="224"/>
        <end position="237"/>
    </location>
</feature>
<evidence type="ECO:0000313" key="2">
    <source>
        <dbReference type="EMBL" id="RZU64615.1"/>
    </source>
</evidence>
<sequence length="237" mass="25388">MICAQCGGSTGSTFVVMFDYCSRCQASPFIERVPNVHAHDAEDGPGRSCPERLVNGLMFGACMLADEKGAQDPAHLFEPSGSDRADLDGLTAAAEPLGVGNGAIADALQPARRAEHDLLDGEGLGLVSVAHASIVAHAEHVELEAWWEDCTEGECDHRDEDGEPTDLTACPSFMFEVCVDCMAEEDAGREPGGWNFRPLLPWPHPGSTGWTETPPTPEPALFKPRPEPHDLGSRSPE</sequence>
<proteinExistence type="predicted"/>
<organism evidence="2 3">
    <name type="scientific">Microterricola gilva</name>
    <dbReference type="NCBI Taxonomy" id="393267"/>
    <lineage>
        <taxon>Bacteria</taxon>
        <taxon>Bacillati</taxon>
        <taxon>Actinomycetota</taxon>
        <taxon>Actinomycetes</taxon>
        <taxon>Micrococcales</taxon>
        <taxon>Microbacteriaceae</taxon>
        <taxon>Microterricola</taxon>
    </lineage>
</organism>
<dbReference type="AlphaFoldDB" id="A0A4Q8AL51"/>
<protein>
    <submittedName>
        <fullName evidence="2">Uncharacterized protein</fullName>
    </submittedName>
</protein>
<dbReference type="EMBL" id="SHLC01000001">
    <property type="protein sequence ID" value="RZU64615.1"/>
    <property type="molecule type" value="Genomic_DNA"/>
</dbReference>
<dbReference type="Proteomes" id="UP000291483">
    <property type="component" value="Unassembled WGS sequence"/>
</dbReference>
<keyword evidence="3" id="KW-1185">Reference proteome</keyword>